<name>A0A831RQ69_9GAMM</name>
<feature type="transmembrane region" description="Helical" evidence="1">
    <location>
        <begin position="35"/>
        <end position="56"/>
    </location>
</feature>
<keyword evidence="1" id="KW-0472">Membrane</keyword>
<gene>
    <name evidence="2" type="ORF">ENI96_12175</name>
</gene>
<accession>A0A831RQ69</accession>
<protein>
    <submittedName>
        <fullName evidence="2">DUF2238 domain-containing protein</fullName>
    </submittedName>
</protein>
<organism evidence="2">
    <name type="scientific">Sedimenticola thiotaurini</name>
    <dbReference type="NCBI Taxonomy" id="1543721"/>
    <lineage>
        <taxon>Bacteria</taxon>
        <taxon>Pseudomonadati</taxon>
        <taxon>Pseudomonadota</taxon>
        <taxon>Gammaproteobacteria</taxon>
        <taxon>Chromatiales</taxon>
        <taxon>Sedimenticolaceae</taxon>
        <taxon>Sedimenticola</taxon>
    </lineage>
</organism>
<feature type="non-terminal residue" evidence="2">
    <location>
        <position position="189"/>
    </location>
</feature>
<dbReference type="InterPro" id="IPR014509">
    <property type="entry name" value="YjdF-like"/>
</dbReference>
<evidence type="ECO:0000313" key="2">
    <source>
        <dbReference type="EMBL" id="HEB97170.1"/>
    </source>
</evidence>
<reference evidence="2" key="1">
    <citation type="journal article" date="2020" name="mSystems">
        <title>Genome- and Community-Level Interaction Insights into Carbon Utilization and Element Cycling Functions of Hydrothermarchaeota in Hydrothermal Sediment.</title>
        <authorList>
            <person name="Zhou Z."/>
            <person name="Liu Y."/>
            <person name="Xu W."/>
            <person name="Pan J."/>
            <person name="Luo Z.H."/>
            <person name="Li M."/>
        </authorList>
    </citation>
    <scope>NUCLEOTIDE SEQUENCE [LARGE SCALE GENOMIC DNA]</scope>
    <source>
        <strain evidence="2">HyVt-443</strain>
    </source>
</reference>
<dbReference type="Proteomes" id="UP000886251">
    <property type="component" value="Unassembled WGS sequence"/>
</dbReference>
<dbReference type="InterPro" id="IPR058534">
    <property type="entry name" value="YjdF"/>
</dbReference>
<proteinExistence type="predicted"/>
<feature type="transmembrane region" description="Helical" evidence="1">
    <location>
        <begin position="61"/>
        <end position="81"/>
    </location>
</feature>
<dbReference type="Pfam" id="PF09997">
    <property type="entry name" value="DUF2238"/>
    <property type="match status" value="1"/>
</dbReference>
<comment type="caution">
    <text evidence="2">The sequence shown here is derived from an EMBL/GenBank/DDBJ whole genome shotgun (WGS) entry which is preliminary data.</text>
</comment>
<keyword evidence="1" id="KW-1133">Transmembrane helix</keyword>
<dbReference type="AlphaFoldDB" id="A0A831RQ69"/>
<dbReference type="EMBL" id="DRKP01000148">
    <property type="protein sequence ID" value="HEB97170.1"/>
    <property type="molecule type" value="Genomic_DNA"/>
</dbReference>
<feature type="transmembrane region" description="Helical" evidence="1">
    <location>
        <begin position="131"/>
        <end position="151"/>
    </location>
</feature>
<keyword evidence="1" id="KW-0812">Transmembrane</keyword>
<sequence length="189" mass="21137">MSGLQGRREPWVLLFLVSLLLLASGIDPVADRYTWLLETLPVMIGIPLLLATGRVFPLTPLLYRLLALHAVILIVGGYYTYAEVPLFNWLRDALDLGRNHYDRVGHFVQGFVPAILAREILLRLSPLRPGGWLFLIVTSICLAFSALYELIEWWTALLSGEAATAFLGTQGDPWDTQWDMFLALVGAIT</sequence>
<dbReference type="PIRSF" id="PIRSF020606">
    <property type="entry name" value="UCP020606"/>
    <property type="match status" value="1"/>
</dbReference>
<evidence type="ECO:0000256" key="1">
    <source>
        <dbReference type="SAM" id="Phobius"/>
    </source>
</evidence>